<feature type="transmembrane region" description="Helical" evidence="3">
    <location>
        <begin position="2094"/>
        <end position="2112"/>
    </location>
</feature>
<dbReference type="VEuPathDB" id="PlasmoDB:PBANKA_0831500"/>
<feature type="region of interest" description="Disordered" evidence="2">
    <location>
        <begin position="910"/>
        <end position="940"/>
    </location>
</feature>
<dbReference type="PROSITE" id="PS50012">
    <property type="entry name" value="RCC1_3"/>
    <property type="match status" value="1"/>
</dbReference>
<feature type="transmembrane region" description="Helical" evidence="3">
    <location>
        <begin position="1769"/>
        <end position="1786"/>
    </location>
</feature>
<keyword evidence="3" id="KW-0812">Transmembrane</keyword>
<proteinExistence type="predicted"/>
<dbReference type="EMBL" id="LT608144">
    <property type="protein sequence ID" value="SCM21576.1"/>
    <property type="molecule type" value="Genomic_DNA"/>
</dbReference>
<feature type="transmembrane region" description="Helical" evidence="3">
    <location>
        <begin position="1334"/>
        <end position="1352"/>
    </location>
</feature>
<evidence type="ECO:0000313" key="11">
    <source>
        <dbReference type="Proteomes" id="UP000516480"/>
    </source>
</evidence>
<feature type="transmembrane region" description="Helical" evidence="3">
    <location>
        <begin position="1707"/>
        <end position="1727"/>
    </location>
</feature>
<keyword evidence="3" id="KW-1133">Transmembrane helix</keyword>
<dbReference type="PANTHER" id="PTHR45982">
    <property type="entry name" value="REGULATOR OF CHROMOSOME CONDENSATION"/>
    <property type="match status" value="1"/>
</dbReference>
<dbReference type="Gene3D" id="2.130.10.30">
    <property type="entry name" value="Regulator of chromosome condensation 1/beta-lactamase-inhibitor protein II"/>
    <property type="match status" value="1"/>
</dbReference>
<dbReference type="InterPro" id="IPR009091">
    <property type="entry name" value="RCC1/BLIP-II"/>
</dbReference>
<evidence type="ECO:0000313" key="10">
    <source>
        <dbReference type="Proteomes" id="UP000220214"/>
    </source>
</evidence>
<evidence type="ECO:0000313" key="7">
    <source>
        <dbReference type="EMBL" id="SCO59907.1"/>
    </source>
</evidence>
<evidence type="ECO:0000313" key="4">
    <source>
        <dbReference type="EMBL" id="CXI36275.1"/>
    </source>
</evidence>
<evidence type="ECO:0000313" key="6">
    <source>
        <dbReference type="EMBL" id="SCN24774.1"/>
    </source>
</evidence>
<dbReference type="SUPFAM" id="SSF50985">
    <property type="entry name" value="RCC1/BLIP-II"/>
    <property type="match status" value="3"/>
</dbReference>
<sequence length="4154" mass="495241">MGNCVLYSSHSDVYKTNKNEYYENLICNFVKGDKLSLVQKAFVVYEFLRKKSENKDEYLYYIINSTHRKKVKSALVNLGEDKDIDIFNFLLKLYKKMNNDYYNNINDFNYTNYYNWFLHENSKFSKFPEQINIIQKIYNFIRIKYILENICLHVYFEKYGIYNKSYEINNNFENKILNNNELVKNNDKSFELLNSKKGTMNIMSVERRKMIKSIRSNFKKIENISTNNIQQPIVFDRFKMSNEICLYILSNNYKIKCILYNIFIVLYFLNKHCNMFAINDDTKKIIKSEIKEQIKNERSKNKCLNKDKIKYTLEHGNVYMTYLFISLCLCFDNKIEEDILFNHNINLNQENLCFSKCISEFLDLCRISCNKSNKFCSYEIKKKEKNIYHCSLKSIQNVGINDSLINSHFICQNKFLKNIINIGNSNYLINDNMIVFCFILFGNINYISSNTNNIKRNGNHYNPKLISKVNSNDMFGSENIIRKKKKRKRILKKLWDKFLRNKNYKNSDGNNSINDDIINSMYYVDFNLNNIGLFKINLYNLNVENMQTFDKHIESNIELYTIQKQKDGSHVYVKKEIDNKTDNQLLQNVKNNSGDIISALQTMRNKEMCYIFPVNCCENLYDKIKKKKKKKHGTTTMTMNENFVEKENKEKFIKVKDVDNEFKNENEYSDQIKINYVKNQENVPLNYINEENGDNNIKNVNTKFFFHNKEKNKIREPFFIYVYDTFVSFEMEQLISKYKKFSNKDEEIIKTKPPKYKQVQKHGKINNADYGNDKIYEQKKKKNTKICIEKNIDDYDNINLKKENNGYYKNKKCINNKVHNNILREIEANFKDDIIAKNIFKKYNRASNDADVDLFINKMYNIIKKNSHKIDNKNSGENKCLTFMKRVESLKNEQKEESYNNIKKNKSVLKNEKKEKVINEQNGLDNEEKQSNNSNNNNKEYHLNNELKDIENDENKINNNKDAINTLKIFIQHKSIDNISYFVNNADIEITFNLFKICKIEKRKKLIFSTYVNSEQSDRNNIDKVNYKITLDKSDKLKYMIDLLFLHLNYNRLYYIYIPNRLLNVSNTKFENNFFLNLILCNDDIIIENLCITPASGNIKFPIDKYICSIYFDKNYFIKIVLFMLVNLIKIYNKIKKAQYYFEEKCNEFMTSFYDYFNTKINKLNYNFYKKKKKKKLFIKNVFFKKKHNVKNSDNQIRSNNGLCVSLKHYSKYNDKYMSTEEDNNVDKKSIIINVSSTLNSDNYTNNVHSNNNDEHSNNFNCYLNQINNEKFFDIGYKYKNIYIKIIDIKLYECIVEYIDYIRENNSYYYLCPYIFVNKFKGVCFLFIPVCKNFYLIFNLFFFHFLNCSNFFNFKRCFNMSINNEENTKVNFILPSTNNFLHINNLIKILDIYKIDKNVYVKYIPLYKEVIQKNNNSARYYKWKKKQIIIDIRNSFSSPYFIHTKSFVNFIENTNLNVTLKKLYLNKDDTFYFKIDKKNNFSDDIYSNGNNVVFMFNYYFHIYTYHSDETYSASNKELFRYNKYIIMPYFNDIYIYSENLLKYVKILKFLESRRNKFSEKTNVNDNSKIKGGSSDINNGDVIKDDKIVTFRTFYIQNLYETCNDLFINYFYLLLNNLVIELVNEMKLNNFLSILNVLQLLKKYNMSIDMYFWTLYDNYINVYNKYCAHAQLVKLFNNNNPNEVYNFDFLKNVNYNYCNKKKFYIKRIVIFSACILISSICKHIIQFFVSNFNFNYEIVFSTICLLLFTDNNNRRNLNDDHMYLNIQKSIYFNIFFSLSYVLQYIPLNVQYLNLYKIINKVKKYKTILAICLNYICETKLPFYVFWKHHYIPIRLLKNFFSFNKKINIICRENYELNDIVDDNRFEESYYNERNFKINKKENMKWINEKYCYNIPNNYSNMFKNKKMVKNAIYRYFQSESGKNKYWNIIYYIIKMNFNSNSNKLEFYDLKNVHNNIISYFTNINIHALQLINNNDDIFQLIYLHFVNFISMCWNEDNALNNNMSSSENIIPNELTNNNVLNNVVNISAKASEYFKMNNTLMKYCSEFSLNAHFLFANECNFVDKIVFNVLLEILETYYANLLDILPIFKKKHFKVLTYDLKIYLINIFFFIFVTTDKYRIYDINNKDKFSKLYKHDFMKQKYNMLQFDKNNDILNKSKLNDLFVENEQYFSPRNYFEILKNKNDKYGINSYNNKDSIHEYFNFCDTGNEIEFESENKIHTECEIETQSGSERYLEIENNKNLKEDIIDKSEKLTPNNYKQTIKIVLLDNDYNIYIIEFFFKLILRIIPFFKLKDKHKDKNVMLKSTIIYNIKIILASLTSFKNIILSMKNNFYIFIYYFFIKGYISLILLNVNSAIKNFKKVFALIVFFFGNPINSINTHPFLIYVTYILYVLTILSKLNLINFFEDVHKNGTEIFSEDIIKKVFPCENYSADNNSTVYDNTKREDMNHNSSDNNSYKNDRGKENDINISATQNVGDNNNYEKLESNKEKKIKKKNTDEKKYINNIWMKQKYEIWMYLEIIRTIKRNYIKFNNNIYLVPLNYFFINLKKNLKKYLDEKANHIFDKACNNNDKAKDNNFKKYVDINTIKKKKNDDKYTTKEISINNRIKDKNMLININNNFIALYPNCEHVNIPKLYIKGEINKSVPSIENIDNFEKNITYYNKKVDKETKSIDPKQINQIKYQREEDVNMCKEQKEDNEKQNRQKGQKKSISTFTNLNNSVKNDNVKYEYNKILYGSVDKKDICNILLYNIIYINKMNRKINNCKFACFNFKYYTYNKIISDYNNYYNKVILKSFKTKLCENYYAYTFGNNENGALAIGKPSHLKLSPTIGEMGYEENKTSIKKGTDFWFTNSLQFLPMEIKKVCVNGNMISIIDNKHNLYICGKNSLIETKNKLCIKDKNMKLKNENKIAHKKNENSLKNNIIEKVPFDKFFTNLKLKKIKKQKNNLLDYNSSSGDSDDLLLEDASMMCETMVYANPKCYCDELTAYYENTKYKNSKYNYCTYCASLYDAYNNLSSCDSDICSSFDSGNSDSTYVKVDNLDEINKNININLLLNNNKDKSFFVKKKNDILKKVSIEDFNIYNTILYSSSYANQYLAYVLPDQKYSIKFMKKHFNKISIQNYKQRINSKLKSKTSESIDTSNYNSKHNEYKKNIKESSNRNSLLKKGKYKKVTIDNNINNNKFIYNFIHDIKTRIKFVDIYNGSDFVISINNFGHVYSWGNNKYGCLGTGDNINRYAPTLINPGHFFLYDFEKLQIHTNYKTEVKIKNHGEVNNKCSDNILYNSLILETIKKYIYNKNKDSMNNLKAPNEKFSESEEKSMNSNNFANPNKYKDDDFFTLKTNNLYSSNHMFNFKNLEVKNVIISVHKIYVPISSVFCGDNHVCAYSNGSIFMWGEQKLGQTSIPFENIYFDCFDKCDILDSETNDNCKQNFNDRRTNKINKIQKDTISSFSSSSDNSSVTDKNKYFKNSFTKNISLKKKTLSSNVDNPIHNVFSLTNNEVFLNNNKIYLSSNLNSMNNIKRAKHNNNLVLFPIQICLFNLSYRVKKVERNSNSKLSNKDVIKNKNNLQKLIDSNRNFKDFENYDSNNNIDKTMKKKLETNVDMENTNVKKPNYIRLYDYLETFIKAEIVNIYMNLFRNDINIYTNIPNNSNINPYIYGMKFYDYNFYDNNYTNVQDYYDIKSNKKKYKSGSNLYSSNENYKHKDSSRKLIDETKNESLNHEKGGDILNASDPNKFIKLMKEDEMIDPQIYEYIEKEETVCINIKLIIFLFLFIKKKYMIIFLNTILMVSNISCGEANTVITCFKKSIYDKYYQYIMKNITCIENYKHLESEKLKSKINANLPEHSASLSETCDNIYRNDIFDIKNYTGAIIGWGDKSFDEFKVMDSTYSCSDTSCLYRMIEEILAHYMCIYVCGRDTNNNLCLNNINDSIYTFTRISNNFFNYNFNNFLCMYKYNYYLYYVHQNNVHINHNNDVTYIHNNPLTSFKNKFNIFATRESNNGSEENTRDQNNFTNKFIIIKKIVCSNIVTCLVDIHNNIYIAGDLKYYFPNYFQHIAYGLSPFVKINLNNPKNIKNISINQNNIFLIYDDHSIKILGYNNYIDFFKHHHPIFFTNKHNQKHSYKSLTIQNSDFLVKDVQTGSNCTVFVMKRKKGKKN</sequence>
<dbReference type="EMBL" id="LT160028">
    <property type="protein sequence ID" value="CXI36275.1"/>
    <property type="molecule type" value="Genomic_DNA"/>
</dbReference>
<dbReference type="EMBL" id="LT608272">
    <property type="protein sequence ID" value="SCO59907.1"/>
    <property type="molecule type" value="Genomic_DNA"/>
</dbReference>
<feature type="repeat" description="RCC1" evidence="1">
    <location>
        <begin position="3213"/>
        <end position="3240"/>
    </location>
</feature>
<gene>
    <name evidence="4" type="ORF">PBK173_000174700</name>
    <name evidence="6" type="ORF">PBNK65E_000167600</name>
    <name evidence="5" type="ORF">PBNK65NY_000166800</name>
    <name evidence="7" type="ORF">PBSP11RLL_000166900</name>
</gene>
<accession>A0A0Y9WA46</accession>
<dbReference type="Proteomes" id="UP000219974">
    <property type="component" value="Chromosome 8"/>
</dbReference>
<evidence type="ECO:0000256" key="2">
    <source>
        <dbReference type="SAM" id="MobiDB-lite"/>
    </source>
</evidence>
<evidence type="ECO:0000256" key="1">
    <source>
        <dbReference type="PROSITE-ProRule" id="PRU00235"/>
    </source>
</evidence>
<dbReference type="Pfam" id="PF00415">
    <property type="entry name" value="RCC1"/>
    <property type="match status" value="1"/>
</dbReference>
<evidence type="ECO:0000313" key="5">
    <source>
        <dbReference type="EMBL" id="SCM21576.1"/>
    </source>
</evidence>
<feature type="region of interest" description="Disordered" evidence="2">
    <location>
        <begin position="2435"/>
        <end position="2463"/>
    </location>
</feature>
<keyword evidence="3" id="KW-0472">Membrane</keyword>
<feature type="transmembrane region" description="Helical" evidence="3">
    <location>
        <begin position="1806"/>
        <end position="1825"/>
    </location>
</feature>
<organism evidence="4 8">
    <name type="scientific">Plasmodium berghei</name>
    <dbReference type="NCBI Taxonomy" id="5821"/>
    <lineage>
        <taxon>Eukaryota</taxon>
        <taxon>Sar</taxon>
        <taxon>Alveolata</taxon>
        <taxon>Apicomplexa</taxon>
        <taxon>Aconoidasida</taxon>
        <taxon>Haemosporida</taxon>
        <taxon>Plasmodiidae</taxon>
        <taxon>Plasmodium</taxon>
        <taxon>Plasmodium (Vinckeia)</taxon>
    </lineage>
</organism>
<protein>
    <submittedName>
        <fullName evidence="4">Uncharacterized protein</fullName>
    </submittedName>
</protein>
<evidence type="ECO:0000313" key="8">
    <source>
        <dbReference type="Proteomes" id="UP000069549"/>
    </source>
</evidence>
<dbReference type="Proteomes" id="UP000220214">
    <property type="component" value="Chromosome 8"/>
</dbReference>
<dbReference type="PANTHER" id="PTHR45982:SF1">
    <property type="entry name" value="REGULATOR OF CHROMOSOME CONDENSATION"/>
    <property type="match status" value="1"/>
</dbReference>
<dbReference type="InterPro" id="IPR051553">
    <property type="entry name" value="Ran_GTPase-activating"/>
</dbReference>
<dbReference type="InterPro" id="IPR000408">
    <property type="entry name" value="Reg_chr_condens"/>
</dbReference>
<dbReference type="Proteomes" id="UP000069549">
    <property type="component" value="Chromosome 8"/>
</dbReference>
<reference evidence="4 8" key="1">
    <citation type="submission" date="2016-02" db="EMBL/GenBank/DDBJ databases">
        <authorList>
            <consortium name="Pathogen Informatics"/>
        </authorList>
    </citation>
    <scope>NUCLEOTIDE SEQUENCE [LARGE SCALE GENOMIC DNA]</scope>
    <source>
        <strain evidence="4 8">K173</strain>
        <strain evidence="5 11">NK65 ny</strain>
        <strain evidence="6 10">NK65e</strain>
        <strain evidence="7 9">SP11 RLL</strain>
    </source>
</reference>
<dbReference type="Proteomes" id="UP000516480">
    <property type="component" value="Chromosome 8"/>
</dbReference>
<name>A0A0Y9WA46_PLABE</name>
<feature type="transmembrane region" description="Helical" evidence="3">
    <location>
        <begin position="2361"/>
        <end position="2390"/>
    </location>
</feature>
<feature type="transmembrane region" description="Helical" evidence="3">
    <location>
        <begin position="2331"/>
        <end position="2349"/>
    </location>
</feature>
<evidence type="ECO:0000313" key="9">
    <source>
        <dbReference type="Proteomes" id="UP000219974"/>
    </source>
</evidence>
<dbReference type="EMBL" id="LT614634">
    <property type="protein sequence ID" value="SCN24774.1"/>
    <property type="molecule type" value="Genomic_DNA"/>
</dbReference>
<evidence type="ECO:0000256" key="3">
    <source>
        <dbReference type="SAM" id="Phobius"/>
    </source>
</evidence>
<feature type="transmembrane region" description="Helical" evidence="3">
    <location>
        <begin position="2306"/>
        <end position="2325"/>
    </location>
</feature>